<feature type="region of interest" description="Disordered" evidence="1">
    <location>
        <begin position="42"/>
        <end position="79"/>
    </location>
</feature>
<protein>
    <submittedName>
        <fullName evidence="2">Uncharacterized protein</fullName>
    </submittedName>
</protein>
<sequence length="98" mass="11597">MTIHLLYFHANRGQENYMEKWRFNSILSKKELEHRCRLSKSMDSLGPIENTSESEDPNRNDRDKNIHSWNDSDSSSYSNVDHLFGVKDIQNFISDDIF</sequence>
<evidence type="ECO:0000313" key="3">
    <source>
        <dbReference type="Proteomes" id="UP000593564"/>
    </source>
</evidence>
<organism evidence="2 3">
    <name type="scientific">Camellia sinensis</name>
    <name type="common">Tea plant</name>
    <name type="synonym">Thea sinensis</name>
    <dbReference type="NCBI Taxonomy" id="4442"/>
    <lineage>
        <taxon>Eukaryota</taxon>
        <taxon>Viridiplantae</taxon>
        <taxon>Streptophyta</taxon>
        <taxon>Embryophyta</taxon>
        <taxon>Tracheophyta</taxon>
        <taxon>Spermatophyta</taxon>
        <taxon>Magnoliopsida</taxon>
        <taxon>eudicotyledons</taxon>
        <taxon>Gunneridae</taxon>
        <taxon>Pentapetalae</taxon>
        <taxon>asterids</taxon>
        <taxon>Ericales</taxon>
        <taxon>Theaceae</taxon>
        <taxon>Camellia</taxon>
    </lineage>
</organism>
<feature type="compositionally biased region" description="Low complexity" evidence="1">
    <location>
        <begin position="68"/>
        <end position="79"/>
    </location>
</feature>
<proteinExistence type="predicted"/>
<keyword evidence="3" id="KW-1185">Reference proteome</keyword>
<feature type="compositionally biased region" description="Basic and acidic residues" evidence="1">
    <location>
        <begin position="56"/>
        <end position="66"/>
    </location>
</feature>
<evidence type="ECO:0000256" key="1">
    <source>
        <dbReference type="SAM" id="MobiDB-lite"/>
    </source>
</evidence>
<dbReference type="Proteomes" id="UP000593564">
    <property type="component" value="Unassembled WGS sequence"/>
</dbReference>
<dbReference type="AlphaFoldDB" id="A0A7J7GU02"/>
<comment type="caution">
    <text evidence="2">The sequence shown here is derived from an EMBL/GenBank/DDBJ whole genome shotgun (WGS) entry which is preliminary data.</text>
</comment>
<evidence type="ECO:0000313" key="2">
    <source>
        <dbReference type="EMBL" id="KAF5943937.1"/>
    </source>
</evidence>
<dbReference type="EMBL" id="JACBKZ010000008">
    <property type="protein sequence ID" value="KAF5943937.1"/>
    <property type="molecule type" value="Genomic_DNA"/>
</dbReference>
<reference evidence="3" key="1">
    <citation type="journal article" date="2020" name="Nat. Commun.">
        <title>Genome assembly of wild tea tree DASZ reveals pedigree and selection history of tea varieties.</title>
        <authorList>
            <person name="Zhang W."/>
            <person name="Zhang Y."/>
            <person name="Qiu H."/>
            <person name="Guo Y."/>
            <person name="Wan H."/>
            <person name="Zhang X."/>
            <person name="Scossa F."/>
            <person name="Alseekh S."/>
            <person name="Zhang Q."/>
            <person name="Wang P."/>
            <person name="Xu L."/>
            <person name="Schmidt M.H."/>
            <person name="Jia X."/>
            <person name="Li D."/>
            <person name="Zhu A."/>
            <person name="Guo F."/>
            <person name="Chen W."/>
            <person name="Ni D."/>
            <person name="Usadel B."/>
            <person name="Fernie A.R."/>
            <person name="Wen W."/>
        </authorList>
    </citation>
    <scope>NUCLEOTIDE SEQUENCE [LARGE SCALE GENOMIC DNA]</scope>
    <source>
        <strain evidence="3">cv. G240</strain>
    </source>
</reference>
<gene>
    <name evidence="2" type="ORF">HYC85_018014</name>
</gene>
<accession>A0A7J7GU02</accession>
<reference evidence="2 3" key="2">
    <citation type="submission" date="2020-07" db="EMBL/GenBank/DDBJ databases">
        <title>Genome assembly of wild tea tree DASZ reveals pedigree and selection history of tea varieties.</title>
        <authorList>
            <person name="Zhang W."/>
        </authorList>
    </citation>
    <scope>NUCLEOTIDE SEQUENCE [LARGE SCALE GENOMIC DNA]</scope>
    <source>
        <strain evidence="3">cv. G240</strain>
        <tissue evidence="2">Leaf</tissue>
    </source>
</reference>
<name>A0A7J7GU02_CAMSI</name>